<dbReference type="GO" id="GO:0016881">
    <property type="term" value="F:acid-amino acid ligase activity"/>
    <property type="evidence" value="ECO:0007669"/>
    <property type="project" value="InterPro"/>
</dbReference>
<feature type="non-terminal residue" evidence="2">
    <location>
        <position position="147"/>
    </location>
</feature>
<dbReference type="GO" id="GO:0005524">
    <property type="term" value="F:ATP binding"/>
    <property type="evidence" value="ECO:0007669"/>
    <property type="project" value="InterPro"/>
</dbReference>
<dbReference type="PANTHER" id="PTHR43445:SF3">
    <property type="entry name" value="UDP-N-ACETYLMURAMATE--L-ALANINE LIGASE"/>
    <property type="match status" value="1"/>
</dbReference>
<sequence>MSGIAELLINLGFKVSGSDLNDSSIIQNLKSKGASILEGHHANNIQDCEVVVYSSAVPKNNPELLAAHKKNVPIIKRAEMLGELIALKQTSIGVGGTHGKTSTSSMVGALLSKANLDPTLVVGGLVKNLDTNSKLGSGDIIVVEADE</sequence>
<dbReference type="InterPro" id="IPR000713">
    <property type="entry name" value="Mur_ligase_N"/>
</dbReference>
<proteinExistence type="predicted"/>
<dbReference type="AlphaFoldDB" id="A0A382G716"/>
<gene>
    <name evidence="2" type="ORF">METZ01_LOCUS223563</name>
</gene>
<dbReference type="PANTHER" id="PTHR43445">
    <property type="entry name" value="UDP-N-ACETYLMURAMATE--L-ALANINE LIGASE-RELATED"/>
    <property type="match status" value="1"/>
</dbReference>
<name>A0A382G716_9ZZZZ</name>
<dbReference type="SUPFAM" id="SSF53623">
    <property type="entry name" value="MurD-like peptide ligases, catalytic domain"/>
    <property type="match status" value="1"/>
</dbReference>
<dbReference type="InterPro" id="IPR050061">
    <property type="entry name" value="MurCDEF_pg_biosynth"/>
</dbReference>
<protein>
    <recommendedName>
        <fullName evidence="1">Mur ligase N-terminal catalytic domain-containing protein</fullName>
    </recommendedName>
</protein>
<dbReference type="Pfam" id="PF01225">
    <property type="entry name" value="Mur_ligase"/>
    <property type="match status" value="1"/>
</dbReference>
<feature type="domain" description="Mur ligase N-terminal catalytic" evidence="1">
    <location>
        <begin position="1"/>
        <end position="88"/>
    </location>
</feature>
<reference evidence="2" key="1">
    <citation type="submission" date="2018-05" db="EMBL/GenBank/DDBJ databases">
        <authorList>
            <person name="Lanie J.A."/>
            <person name="Ng W.-L."/>
            <person name="Kazmierczak K.M."/>
            <person name="Andrzejewski T.M."/>
            <person name="Davidsen T.M."/>
            <person name="Wayne K.J."/>
            <person name="Tettelin H."/>
            <person name="Glass J.I."/>
            <person name="Rusch D."/>
            <person name="Podicherti R."/>
            <person name="Tsui H.-C.T."/>
            <person name="Winkler M.E."/>
        </authorList>
    </citation>
    <scope>NUCLEOTIDE SEQUENCE</scope>
</reference>
<dbReference type="Gene3D" id="3.40.50.720">
    <property type="entry name" value="NAD(P)-binding Rossmann-like Domain"/>
    <property type="match status" value="1"/>
</dbReference>
<evidence type="ECO:0000313" key="2">
    <source>
        <dbReference type="EMBL" id="SVB70709.1"/>
    </source>
</evidence>
<dbReference type="Gene3D" id="3.40.1190.10">
    <property type="entry name" value="Mur-like, catalytic domain"/>
    <property type="match status" value="1"/>
</dbReference>
<organism evidence="2">
    <name type="scientific">marine metagenome</name>
    <dbReference type="NCBI Taxonomy" id="408172"/>
    <lineage>
        <taxon>unclassified sequences</taxon>
        <taxon>metagenomes</taxon>
        <taxon>ecological metagenomes</taxon>
    </lineage>
</organism>
<accession>A0A382G716</accession>
<evidence type="ECO:0000259" key="1">
    <source>
        <dbReference type="Pfam" id="PF01225"/>
    </source>
</evidence>
<dbReference type="EMBL" id="UINC01053773">
    <property type="protein sequence ID" value="SVB70709.1"/>
    <property type="molecule type" value="Genomic_DNA"/>
</dbReference>
<dbReference type="InterPro" id="IPR036565">
    <property type="entry name" value="Mur-like_cat_sf"/>
</dbReference>
<dbReference type="SUPFAM" id="SSF51984">
    <property type="entry name" value="MurCD N-terminal domain"/>
    <property type="match status" value="1"/>
</dbReference>